<dbReference type="Proteomes" id="UP000499080">
    <property type="component" value="Unassembled WGS sequence"/>
</dbReference>
<dbReference type="AlphaFoldDB" id="A0A4Y2N830"/>
<accession>A0A4Y2N830</accession>
<evidence type="ECO:0000313" key="2">
    <source>
        <dbReference type="Proteomes" id="UP000499080"/>
    </source>
</evidence>
<evidence type="ECO:0000313" key="1">
    <source>
        <dbReference type="EMBL" id="GBN35598.1"/>
    </source>
</evidence>
<feature type="non-terminal residue" evidence="1">
    <location>
        <position position="34"/>
    </location>
</feature>
<sequence>MTLNISSEEQAVLEELKSRTIDCVTPKMLEDNYL</sequence>
<comment type="caution">
    <text evidence="1">The sequence shown here is derived from an EMBL/GenBank/DDBJ whole genome shotgun (WGS) entry which is preliminary data.</text>
</comment>
<reference evidence="1 2" key="1">
    <citation type="journal article" date="2019" name="Sci. Rep.">
        <title>Orb-weaving spider Araneus ventricosus genome elucidates the spidroin gene catalogue.</title>
        <authorList>
            <person name="Kono N."/>
            <person name="Nakamura H."/>
            <person name="Ohtoshi R."/>
            <person name="Moran D.A.P."/>
            <person name="Shinohara A."/>
            <person name="Yoshida Y."/>
            <person name="Fujiwara M."/>
            <person name="Mori M."/>
            <person name="Tomita M."/>
            <person name="Arakawa K."/>
        </authorList>
    </citation>
    <scope>NUCLEOTIDE SEQUENCE [LARGE SCALE GENOMIC DNA]</scope>
</reference>
<organism evidence="1 2">
    <name type="scientific">Araneus ventricosus</name>
    <name type="common">Orbweaver spider</name>
    <name type="synonym">Epeira ventricosa</name>
    <dbReference type="NCBI Taxonomy" id="182803"/>
    <lineage>
        <taxon>Eukaryota</taxon>
        <taxon>Metazoa</taxon>
        <taxon>Ecdysozoa</taxon>
        <taxon>Arthropoda</taxon>
        <taxon>Chelicerata</taxon>
        <taxon>Arachnida</taxon>
        <taxon>Araneae</taxon>
        <taxon>Araneomorphae</taxon>
        <taxon>Entelegynae</taxon>
        <taxon>Araneoidea</taxon>
        <taxon>Araneidae</taxon>
        <taxon>Araneus</taxon>
    </lineage>
</organism>
<protein>
    <submittedName>
        <fullName evidence="1">Uncharacterized protein</fullName>
    </submittedName>
</protein>
<dbReference type="EMBL" id="BGPR01008721">
    <property type="protein sequence ID" value="GBN35598.1"/>
    <property type="molecule type" value="Genomic_DNA"/>
</dbReference>
<keyword evidence="2" id="KW-1185">Reference proteome</keyword>
<proteinExistence type="predicted"/>
<gene>
    <name evidence="1" type="ORF">AVEN_174289_1</name>
</gene>
<name>A0A4Y2N830_ARAVE</name>